<dbReference type="Gene3D" id="3.40.30.10">
    <property type="entry name" value="Glutaredoxin"/>
    <property type="match status" value="1"/>
</dbReference>
<protein>
    <recommendedName>
        <fullName evidence="2">Thioredoxin domain-containing protein</fullName>
    </recommendedName>
</protein>
<sequence>MNARRATRAALLTLATALLPAALLPACVSDTSSPPAESPEVAPERILATPRGLPPFAFETVDGRELSSGTLAGRITVIGFLTTYDAASQAQARILADLLREHTPRLNVAALALEPPENLPLVEAFARSLRLPYPMALADAQTVAGEGAFQGLHHVPSVVILDRKGREVYRRLGLAPRGILEEVLQTIERRNDP</sequence>
<dbReference type="PROSITE" id="PS51352">
    <property type="entry name" value="THIOREDOXIN_2"/>
    <property type="match status" value="1"/>
</dbReference>
<dbReference type="InterPro" id="IPR036249">
    <property type="entry name" value="Thioredoxin-like_sf"/>
</dbReference>
<dbReference type="OrthoDB" id="5515312at2"/>
<dbReference type="EMBL" id="CP012159">
    <property type="protein sequence ID" value="AKT38334.1"/>
    <property type="molecule type" value="Genomic_DNA"/>
</dbReference>
<keyword evidence="4" id="KW-1185">Reference proteome</keyword>
<dbReference type="CDD" id="cd02966">
    <property type="entry name" value="TlpA_like_family"/>
    <property type="match status" value="1"/>
</dbReference>
<dbReference type="InterPro" id="IPR013766">
    <property type="entry name" value="Thioredoxin_domain"/>
</dbReference>
<feature type="signal peptide" evidence="1">
    <location>
        <begin position="1"/>
        <end position="21"/>
    </location>
</feature>
<evidence type="ECO:0000259" key="2">
    <source>
        <dbReference type="PROSITE" id="PS51352"/>
    </source>
</evidence>
<accession>A0A0K1EBV5</accession>
<dbReference type="KEGG" id="ccro:CMC5_024790"/>
<evidence type="ECO:0000313" key="3">
    <source>
        <dbReference type="EMBL" id="AKT38334.1"/>
    </source>
</evidence>
<organism evidence="3 4">
    <name type="scientific">Chondromyces crocatus</name>
    <dbReference type="NCBI Taxonomy" id="52"/>
    <lineage>
        <taxon>Bacteria</taxon>
        <taxon>Pseudomonadati</taxon>
        <taxon>Myxococcota</taxon>
        <taxon>Polyangia</taxon>
        <taxon>Polyangiales</taxon>
        <taxon>Polyangiaceae</taxon>
        <taxon>Chondromyces</taxon>
    </lineage>
</organism>
<gene>
    <name evidence="3" type="ORF">CMC5_024790</name>
</gene>
<feature type="domain" description="Thioredoxin" evidence="2">
    <location>
        <begin position="47"/>
        <end position="192"/>
    </location>
</feature>
<feature type="chain" id="PRO_5005459207" description="Thioredoxin domain-containing protein" evidence="1">
    <location>
        <begin position="22"/>
        <end position="193"/>
    </location>
</feature>
<dbReference type="STRING" id="52.CMC5_024790"/>
<dbReference type="Proteomes" id="UP000067626">
    <property type="component" value="Chromosome"/>
</dbReference>
<reference evidence="3 4" key="1">
    <citation type="submission" date="2015-07" db="EMBL/GenBank/DDBJ databases">
        <title>Genome analysis of myxobacterium Chondromyces crocatus Cm c5 reveals a high potential for natural compound synthesis and the genetic basis for the loss of fruiting body formation.</title>
        <authorList>
            <person name="Zaburannyi N."/>
            <person name="Bunk B."/>
            <person name="Maier J."/>
            <person name="Overmann J."/>
            <person name="Mueller R."/>
        </authorList>
    </citation>
    <scope>NUCLEOTIDE SEQUENCE [LARGE SCALE GENOMIC DNA]</scope>
    <source>
        <strain evidence="3 4">Cm c5</strain>
    </source>
</reference>
<dbReference type="AlphaFoldDB" id="A0A0K1EBV5"/>
<proteinExistence type="predicted"/>
<dbReference type="RefSeq" id="WP_050430571.1">
    <property type="nucleotide sequence ID" value="NZ_CP012159.1"/>
</dbReference>
<dbReference type="SUPFAM" id="SSF52833">
    <property type="entry name" value="Thioredoxin-like"/>
    <property type="match status" value="1"/>
</dbReference>
<name>A0A0K1EBV5_CHOCO</name>
<evidence type="ECO:0000313" key="4">
    <source>
        <dbReference type="Proteomes" id="UP000067626"/>
    </source>
</evidence>
<evidence type="ECO:0000256" key="1">
    <source>
        <dbReference type="SAM" id="SignalP"/>
    </source>
</evidence>
<keyword evidence="1" id="KW-0732">Signal</keyword>